<protein>
    <submittedName>
        <fullName evidence="1">NADH dehydrogenase (Ubiquinone) 1 beta subcomplex, 5 (Predicted), isoform CRA_d</fullName>
    </submittedName>
</protein>
<organism evidence="1 2">
    <name type="scientific">Rattus norvegicus</name>
    <name type="common">Rat</name>
    <dbReference type="NCBI Taxonomy" id="10116"/>
    <lineage>
        <taxon>Eukaryota</taxon>
        <taxon>Metazoa</taxon>
        <taxon>Chordata</taxon>
        <taxon>Craniata</taxon>
        <taxon>Vertebrata</taxon>
        <taxon>Euteleostomi</taxon>
        <taxon>Mammalia</taxon>
        <taxon>Eutheria</taxon>
        <taxon>Euarchontoglires</taxon>
        <taxon>Glires</taxon>
        <taxon>Rodentia</taxon>
        <taxon>Myomorpha</taxon>
        <taxon>Muroidea</taxon>
        <taxon>Muridae</taxon>
        <taxon>Murinae</taxon>
        <taxon>Rattus</taxon>
    </lineage>
</organism>
<dbReference type="EMBL" id="CH473961">
    <property type="protein sequence ID" value="EDM01208.1"/>
    <property type="molecule type" value="Genomic_DNA"/>
</dbReference>
<keyword evidence="1" id="KW-0830">Ubiquinone</keyword>
<accession>A6IHR2</accession>
<dbReference type="Proteomes" id="UP000234681">
    <property type="component" value="Chromosome 2"/>
</dbReference>
<dbReference type="AlphaFoldDB" id="A6IHR2"/>
<name>A6IHR2_RAT</name>
<evidence type="ECO:0000313" key="1">
    <source>
        <dbReference type="EMBL" id="EDM01208.1"/>
    </source>
</evidence>
<reference evidence="2" key="1">
    <citation type="submission" date="2005-09" db="EMBL/GenBank/DDBJ databases">
        <authorList>
            <person name="Mural R.J."/>
            <person name="Li P.W."/>
            <person name="Adams M.D."/>
            <person name="Amanatides P.G."/>
            <person name="Baden-Tillson H."/>
            <person name="Barnstead M."/>
            <person name="Chin S.H."/>
            <person name="Dew I."/>
            <person name="Evans C.A."/>
            <person name="Ferriera S."/>
            <person name="Flanigan M."/>
            <person name="Fosler C."/>
            <person name="Glodek A."/>
            <person name="Gu Z."/>
            <person name="Holt R.A."/>
            <person name="Jennings D."/>
            <person name="Kraft C.L."/>
            <person name="Lu F."/>
            <person name="Nguyen T."/>
            <person name="Nusskern D.R."/>
            <person name="Pfannkoch C.M."/>
            <person name="Sitter C."/>
            <person name="Sutton G.G."/>
            <person name="Venter J.C."/>
            <person name="Wang Z."/>
            <person name="Woodage T."/>
            <person name="Zheng X.H."/>
            <person name="Zhong F."/>
        </authorList>
    </citation>
    <scope>NUCLEOTIDE SEQUENCE [LARGE SCALE GENOMIC DNA]</scope>
    <source>
        <strain>BN</strain>
        <strain evidence="2">Sprague-Dawley</strain>
    </source>
</reference>
<evidence type="ECO:0000313" key="2">
    <source>
        <dbReference type="Proteomes" id="UP000234681"/>
    </source>
</evidence>
<proteinExistence type="predicted"/>
<gene>
    <name evidence="1" type="primary">Ndufb5_predicted</name>
    <name evidence="1" type="ORF">rCG_41492</name>
</gene>
<sequence>MDLGINIQPLKRSSLIILQNQLLTTDDSSVPLVGRKE</sequence>